<name>A0A0A9A125_ARUDO</name>
<reference evidence="1" key="2">
    <citation type="journal article" date="2015" name="Data Brief">
        <title>Shoot transcriptome of the giant reed, Arundo donax.</title>
        <authorList>
            <person name="Barrero R.A."/>
            <person name="Guerrero F.D."/>
            <person name="Moolhuijzen P."/>
            <person name="Goolsby J.A."/>
            <person name="Tidwell J."/>
            <person name="Bellgard S.E."/>
            <person name="Bellgard M.I."/>
        </authorList>
    </citation>
    <scope>NUCLEOTIDE SEQUENCE</scope>
    <source>
        <tissue evidence="1">Shoot tissue taken approximately 20 cm above the soil surface</tissue>
    </source>
</reference>
<dbReference type="AlphaFoldDB" id="A0A0A9A125"/>
<proteinExistence type="predicted"/>
<protein>
    <submittedName>
        <fullName evidence="1">Uncharacterized protein</fullName>
    </submittedName>
</protein>
<dbReference type="EMBL" id="GBRH01254272">
    <property type="protein sequence ID" value="JAD43623.1"/>
    <property type="molecule type" value="Transcribed_RNA"/>
</dbReference>
<sequence>MSFVSETILGSLRREGEGADGWVRGCWKGGRALW</sequence>
<accession>A0A0A9A125</accession>
<reference evidence="1" key="1">
    <citation type="submission" date="2014-09" db="EMBL/GenBank/DDBJ databases">
        <authorList>
            <person name="Magalhaes I.L.F."/>
            <person name="Oliveira U."/>
            <person name="Santos F.R."/>
            <person name="Vidigal T.H.D.A."/>
            <person name="Brescovit A.D."/>
            <person name="Santos A.J."/>
        </authorList>
    </citation>
    <scope>NUCLEOTIDE SEQUENCE</scope>
    <source>
        <tissue evidence="1">Shoot tissue taken approximately 20 cm above the soil surface</tissue>
    </source>
</reference>
<organism evidence="1">
    <name type="scientific">Arundo donax</name>
    <name type="common">Giant reed</name>
    <name type="synonym">Donax arundinaceus</name>
    <dbReference type="NCBI Taxonomy" id="35708"/>
    <lineage>
        <taxon>Eukaryota</taxon>
        <taxon>Viridiplantae</taxon>
        <taxon>Streptophyta</taxon>
        <taxon>Embryophyta</taxon>
        <taxon>Tracheophyta</taxon>
        <taxon>Spermatophyta</taxon>
        <taxon>Magnoliopsida</taxon>
        <taxon>Liliopsida</taxon>
        <taxon>Poales</taxon>
        <taxon>Poaceae</taxon>
        <taxon>PACMAD clade</taxon>
        <taxon>Arundinoideae</taxon>
        <taxon>Arundineae</taxon>
        <taxon>Arundo</taxon>
    </lineage>
</organism>
<evidence type="ECO:0000313" key="1">
    <source>
        <dbReference type="EMBL" id="JAD43623.1"/>
    </source>
</evidence>